<keyword evidence="2" id="KW-1185">Reference proteome</keyword>
<dbReference type="EMBL" id="KV020117">
    <property type="protein sequence ID" value="KZV15179.1"/>
    <property type="molecule type" value="Genomic_DNA"/>
</dbReference>
<organism evidence="1 2">
    <name type="scientific">Dorcoceras hygrometricum</name>
    <dbReference type="NCBI Taxonomy" id="472368"/>
    <lineage>
        <taxon>Eukaryota</taxon>
        <taxon>Viridiplantae</taxon>
        <taxon>Streptophyta</taxon>
        <taxon>Embryophyta</taxon>
        <taxon>Tracheophyta</taxon>
        <taxon>Spermatophyta</taxon>
        <taxon>Magnoliopsida</taxon>
        <taxon>eudicotyledons</taxon>
        <taxon>Gunneridae</taxon>
        <taxon>Pentapetalae</taxon>
        <taxon>asterids</taxon>
        <taxon>lamiids</taxon>
        <taxon>Lamiales</taxon>
        <taxon>Gesneriaceae</taxon>
        <taxon>Didymocarpoideae</taxon>
        <taxon>Trichosporeae</taxon>
        <taxon>Loxocarpinae</taxon>
        <taxon>Dorcoceras</taxon>
    </lineage>
</organism>
<name>A0A2Z7A188_9LAMI</name>
<dbReference type="Proteomes" id="UP000250235">
    <property type="component" value="Unassembled WGS sequence"/>
</dbReference>
<reference evidence="1 2" key="1">
    <citation type="journal article" date="2015" name="Proc. Natl. Acad. Sci. U.S.A.">
        <title>The resurrection genome of Boea hygrometrica: A blueprint for survival of dehydration.</title>
        <authorList>
            <person name="Xiao L."/>
            <person name="Yang G."/>
            <person name="Zhang L."/>
            <person name="Yang X."/>
            <person name="Zhao S."/>
            <person name="Ji Z."/>
            <person name="Zhou Q."/>
            <person name="Hu M."/>
            <person name="Wang Y."/>
            <person name="Chen M."/>
            <person name="Xu Y."/>
            <person name="Jin H."/>
            <person name="Xiao X."/>
            <person name="Hu G."/>
            <person name="Bao F."/>
            <person name="Hu Y."/>
            <person name="Wan P."/>
            <person name="Li L."/>
            <person name="Deng X."/>
            <person name="Kuang T."/>
            <person name="Xiang C."/>
            <person name="Zhu J.K."/>
            <person name="Oliver M.J."/>
            <person name="He Y."/>
        </authorList>
    </citation>
    <scope>NUCLEOTIDE SEQUENCE [LARGE SCALE GENOMIC DNA]</scope>
    <source>
        <strain evidence="2">cv. XS01</strain>
    </source>
</reference>
<proteinExistence type="predicted"/>
<gene>
    <name evidence="1" type="ORF">F511_33665</name>
</gene>
<evidence type="ECO:0000313" key="1">
    <source>
        <dbReference type="EMBL" id="KZV15179.1"/>
    </source>
</evidence>
<protein>
    <submittedName>
        <fullName evidence="1">Uncharacterized protein</fullName>
    </submittedName>
</protein>
<evidence type="ECO:0000313" key="2">
    <source>
        <dbReference type="Proteomes" id="UP000250235"/>
    </source>
</evidence>
<dbReference type="OrthoDB" id="1938435at2759"/>
<sequence length="266" mass="30694">MGDRTHPEGDQFVTPSLEPKVPELKAPDLRRSADFLLDNVRIGNHRTHYDKYRRYVNLQVNAMFTACAGLFEAIFKSQWQHFRRFMDSFPLHAAFNERDFEEVIPYSTEYDAFLTQLNSSIRPTHIKLTPEDSLYIPVLADNPQGTYAEANLNPFNIENFVLNHDLFYGLLQIMKERCQWKIKKIQLTPSDDLVGCLTGTKILKSAPIDSTELCPTNELPSSRIIRSGDRVASRRGVLDFLYCNDLRPQTLVKGRREISRRRPSDA</sequence>
<accession>A0A2Z7A188</accession>
<dbReference type="AlphaFoldDB" id="A0A2Z7A188"/>